<keyword evidence="2" id="KW-1185">Reference proteome</keyword>
<dbReference type="Proteomes" id="UP000054466">
    <property type="component" value="Unassembled WGS sequence"/>
</dbReference>
<dbReference type="RefSeq" id="XP_016251994.1">
    <property type="nucleotide sequence ID" value="XM_016390092.1"/>
</dbReference>
<dbReference type="VEuPathDB" id="FungiDB:PV07_03371"/>
<organism evidence="1 2">
    <name type="scientific">Cladophialophora immunda</name>
    <dbReference type="NCBI Taxonomy" id="569365"/>
    <lineage>
        <taxon>Eukaryota</taxon>
        <taxon>Fungi</taxon>
        <taxon>Dikarya</taxon>
        <taxon>Ascomycota</taxon>
        <taxon>Pezizomycotina</taxon>
        <taxon>Eurotiomycetes</taxon>
        <taxon>Chaetothyriomycetidae</taxon>
        <taxon>Chaetothyriales</taxon>
        <taxon>Herpotrichiellaceae</taxon>
        <taxon>Cladophialophora</taxon>
    </lineage>
</organism>
<reference evidence="1 2" key="1">
    <citation type="submission" date="2015-01" db="EMBL/GenBank/DDBJ databases">
        <title>The Genome Sequence of Cladophialophora immunda CBS83496.</title>
        <authorList>
            <consortium name="The Broad Institute Genomics Platform"/>
            <person name="Cuomo C."/>
            <person name="de Hoog S."/>
            <person name="Gorbushina A."/>
            <person name="Stielow B."/>
            <person name="Teixiera M."/>
            <person name="Abouelleil A."/>
            <person name="Chapman S.B."/>
            <person name="Priest M."/>
            <person name="Young S.K."/>
            <person name="Wortman J."/>
            <person name="Nusbaum C."/>
            <person name="Birren B."/>
        </authorList>
    </citation>
    <scope>NUCLEOTIDE SEQUENCE [LARGE SCALE GENOMIC DNA]</scope>
    <source>
        <strain evidence="1 2">CBS 83496</strain>
    </source>
</reference>
<dbReference type="RefSeq" id="XP_016251993.1">
    <property type="nucleotide sequence ID" value="XM_016390091.1"/>
</dbReference>
<dbReference type="EMBL" id="KN847041">
    <property type="protein sequence ID" value="KIW31778.1"/>
    <property type="molecule type" value="Genomic_DNA"/>
</dbReference>
<sequence length="104" mass="11123">MAKRYYVAVLGSATAIFCVQGLSPLGWILCRSRGLKDAVSEGACTTNRLLGITYTPKKASLEDRVVAGLPFPEPQAPPATESLVLEAGNGWQQTKACVEDKPKD</sequence>
<protein>
    <submittedName>
        <fullName evidence="1">Uncharacterized protein</fullName>
    </submittedName>
</protein>
<evidence type="ECO:0000313" key="1">
    <source>
        <dbReference type="EMBL" id="KIW31777.1"/>
    </source>
</evidence>
<dbReference type="EMBL" id="KN847041">
    <property type="protein sequence ID" value="KIW31777.1"/>
    <property type="molecule type" value="Genomic_DNA"/>
</dbReference>
<dbReference type="GeneID" id="27342565"/>
<accession>A0A0D2B280</accession>
<dbReference type="HOGENOM" id="CLU_2249845_0_0_1"/>
<proteinExistence type="predicted"/>
<gene>
    <name evidence="1" type="ORF">PV07_03371</name>
</gene>
<name>A0A0D2B280_9EURO</name>
<dbReference type="AlphaFoldDB" id="A0A0D2B280"/>
<evidence type="ECO:0000313" key="2">
    <source>
        <dbReference type="Proteomes" id="UP000054466"/>
    </source>
</evidence>